<dbReference type="EMBL" id="FMJD01000008">
    <property type="protein sequence ID" value="SCM76772.1"/>
    <property type="molecule type" value="Genomic_DNA"/>
</dbReference>
<reference evidence="2" key="1">
    <citation type="submission" date="2016-08" db="EMBL/GenBank/DDBJ databases">
        <authorList>
            <person name="Seilhamer J.J."/>
        </authorList>
    </citation>
    <scope>NUCLEOTIDE SEQUENCE</scope>
    <source>
        <strain evidence="2">86</strain>
    </source>
</reference>
<evidence type="ECO:0000313" key="2">
    <source>
        <dbReference type="EMBL" id="SCM76772.1"/>
    </source>
</evidence>
<organism evidence="2">
    <name type="scientific">uncultured Pleomorphomonas sp</name>
    <dbReference type="NCBI Taxonomy" id="442121"/>
    <lineage>
        <taxon>Bacteria</taxon>
        <taxon>Pseudomonadati</taxon>
        <taxon>Pseudomonadota</taxon>
        <taxon>Alphaproteobacteria</taxon>
        <taxon>Hyphomicrobiales</taxon>
        <taxon>Pleomorphomonadaceae</taxon>
        <taxon>Pleomorphomonas</taxon>
        <taxon>environmental samples</taxon>
    </lineage>
</organism>
<gene>
    <name evidence="2" type="ORF">KL86PLE_40577</name>
</gene>
<evidence type="ECO:0000256" key="1">
    <source>
        <dbReference type="SAM" id="MobiDB-lite"/>
    </source>
</evidence>
<feature type="region of interest" description="Disordered" evidence="1">
    <location>
        <begin position="28"/>
        <end position="72"/>
    </location>
</feature>
<feature type="compositionally biased region" description="Basic and acidic residues" evidence="1">
    <location>
        <begin position="37"/>
        <end position="46"/>
    </location>
</feature>
<dbReference type="AlphaFoldDB" id="A0A212LGU2"/>
<accession>A0A212LGU2</accession>
<name>A0A212LGU2_9HYPH</name>
<proteinExistence type="predicted"/>
<protein>
    <submittedName>
        <fullName evidence="2">Uncharacterized protein</fullName>
    </submittedName>
</protein>
<sequence length="72" mass="7610">MAPAPRAFARQNSAAGRPRLRIWGVVPAGLSGNRDTPAIHRRDRLAAGRTQQARRAGGDPSGPAGTPRRSKS</sequence>